<evidence type="ECO:0000313" key="2">
    <source>
        <dbReference type="Proteomes" id="UP001172217"/>
    </source>
</evidence>
<dbReference type="Proteomes" id="UP001172217">
    <property type="component" value="Unassembled WGS sequence"/>
</dbReference>
<accession>A0ABT8NUC4</accession>
<protein>
    <submittedName>
        <fullName evidence="1">Uncharacterized protein</fullName>
    </submittedName>
</protein>
<reference evidence="1" key="1">
    <citation type="submission" date="2023-07" db="EMBL/GenBank/DDBJ databases">
        <title>A collection of bacterial strains from the Burkholderia cepacia Research Laboratory and Repository.</title>
        <authorList>
            <person name="Lipuma J."/>
            <person name="Spilker T."/>
            <person name="Caverly L."/>
        </authorList>
    </citation>
    <scope>NUCLEOTIDE SEQUENCE</scope>
    <source>
        <strain evidence="1">AU45194</strain>
    </source>
</reference>
<keyword evidence="2" id="KW-1185">Reference proteome</keyword>
<comment type="caution">
    <text evidence="1">The sequence shown here is derived from an EMBL/GenBank/DDBJ whole genome shotgun (WGS) entry which is preliminary data.</text>
</comment>
<sequence>MTTARATEQAVELVKTALASGLVAPATGDRWFTDPAKNGEQLGQFIGATVAKIAKEIDAL</sequence>
<gene>
    <name evidence="1" type="ORF">QZM70_19630</name>
</gene>
<proteinExistence type="predicted"/>
<organism evidence="1 2">
    <name type="scientific">Burkholderia orbicola</name>
    <dbReference type="NCBI Taxonomy" id="2978683"/>
    <lineage>
        <taxon>Bacteria</taxon>
        <taxon>Pseudomonadati</taxon>
        <taxon>Pseudomonadota</taxon>
        <taxon>Betaproteobacteria</taxon>
        <taxon>Burkholderiales</taxon>
        <taxon>Burkholderiaceae</taxon>
        <taxon>Burkholderia</taxon>
        <taxon>Burkholderia cepacia complex</taxon>
    </lineage>
</organism>
<evidence type="ECO:0000313" key="1">
    <source>
        <dbReference type="EMBL" id="MDN7525162.1"/>
    </source>
</evidence>
<dbReference type="EMBL" id="JAUJQL010000010">
    <property type="protein sequence ID" value="MDN7525162.1"/>
    <property type="molecule type" value="Genomic_DNA"/>
</dbReference>
<dbReference type="RefSeq" id="WP_156349303.1">
    <property type="nucleotide sequence ID" value="NZ_JAUJQL010000010.1"/>
</dbReference>
<name>A0ABT8NUC4_9BURK</name>